<protein>
    <submittedName>
        <fullName evidence="1">Protein 4</fullName>
    </submittedName>
</protein>
<keyword evidence="2" id="KW-1185">Reference proteome</keyword>
<evidence type="ECO:0000313" key="1">
    <source>
        <dbReference type="EMBL" id="QYF49873.1"/>
    </source>
</evidence>
<reference evidence="1" key="2">
    <citation type="journal article" date="2022" name="Nat. Microbiol.">
        <title>RNA viromes from terrestrial sites across China expand environmental viral diversity.</title>
        <authorList>
            <person name="Chiapello M."/>
            <person name="Rodriguez-Romero J."/>
            <person name="Ayllon M.A."/>
            <person name="Turina M."/>
        </authorList>
    </citation>
    <scope>NUCLEOTIDE SEQUENCE</scope>
    <source>
        <strain evidence="1">237-k141_63393</strain>
    </source>
</reference>
<dbReference type="Proteomes" id="UP001156781">
    <property type="component" value="Genome"/>
</dbReference>
<evidence type="ECO:0000313" key="2">
    <source>
        <dbReference type="Proteomes" id="UP001156781"/>
    </source>
</evidence>
<sequence length="166" mass="18786">MSESKTEISVNVGLLKESDLEIISGFELGEFTNISSKRKVRSYRDYEQEAPAYRKLLETLKRFSVNCDEGCYKCDLYESNATGVFIPKKTASSLILEACVWRGKSIHPKASETFLGHFICIRCLASILIGQDPVNAMRSSQKWELYRMSIEDNASSYTTAPTRFSI</sequence>
<organism evidence="1 2">
    <name type="scientific">Xinjiang varicosavirus</name>
    <dbReference type="NCBI Taxonomy" id="3071319"/>
    <lineage>
        <taxon>Viruses</taxon>
        <taxon>Riboviria</taxon>
        <taxon>Orthornavirae</taxon>
        <taxon>Negarnaviricota</taxon>
        <taxon>Haploviricotina</taxon>
        <taxon>Monjiviricetes</taxon>
        <taxon>Mononegavirales</taxon>
        <taxon>Rhabdoviridae</taxon>
        <taxon>Betarhabdovirinae</taxon>
        <taxon>Varicosavirus</taxon>
        <taxon>Varicosavirus xinjiangense</taxon>
    </lineage>
</organism>
<dbReference type="EMBL" id="MW897033">
    <property type="protein sequence ID" value="QYF49873.1"/>
    <property type="molecule type" value="Viral_cRNA"/>
</dbReference>
<name>A0AAJ4TXS2_9RHAB</name>
<reference evidence="1" key="1">
    <citation type="submission" date="2021-03" db="EMBL/GenBank/DDBJ databases">
        <authorList>
            <person name="Chen Y.-M."/>
            <person name="Zhang Y.-Z."/>
        </authorList>
    </citation>
    <scope>NUCLEOTIDE SEQUENCE</scope>
    <source>
        <strain evidence="1">237-k141_63393</strain>
    </source>
</reference>
<proteinExistence type="predicted"/>
<accession>A0AAJ4TXS2</accession>